<feature type="region of interest" description="Disordered" evidence="1">
    <location>
        <begin position="63"/>
        <end position="89"/>
    </location>
</feature>
<evidence type="ECO:0008006" key="4">
    <source>
        <dbReference type="Google" id="ProtNLM"/>
    </source>
</evidence>
<sequence length="372" mass="39525">MGDQLGASIGSPLPISSHSPDSSLGLVAPSSCHVSSPYVTQLTWFRPERHAILPSAVLNEGPSSFKPDNFPPLPSARGPSGPSLSSLPVLSKDLSGQPFGLEADRDSGLCNLTAEPYFPHHGVVSPSTDSDLPSFLQISSSVSGKPVSCSEIKNSETVDGPSPSLWADIVKQDELFHNPFLKFYPPRKLEGGVASISPPSDVIIQDLPSRIRLCPQKISDVGLESLVEVTVVYQWKPVKCGNCQKFGHSSSKCKSFNLSHMNSPSAKEDTYNSSTILLVGVEAPCQWVGSDAQTAEPDMADVSPVSLEVHGDLVDPPLNAVLVEEEQFELGQENLNISSSRGATPICRSIAGSDVNYSNSFAALLEGAEAQC</sequence>
<dbReference type="AlphaFoldDB" id="A0AAD3SN98"/>
<reference evidence="2" key="1">
    <citation type="submission" date="2023-05" db="EMBL/GenBank/DDBJ databases">
        <title>Nepenthes gracilis genome sequencing.</title>
        <authorList>
            <person name="Fukushima K."/>
        </authorList>
    </citation>
    <scope>NUCLEOTIDE SEQUENCE</scope>
    <source>
        <strain evidence="2">SING2019-196</strain>
    </source>
</reference>
<dbReference type="Proteomes" id="UP001279734">
    <property type="component" value="Unassembled WGS sequence"/>
</dbReference>
<evidence type="ECO:0000256" key="1">
    <source>
        <dbReference type="SAM" id="MobiDB-lite"/>
    </source>
</evidence>
<name>A0AAD3SN98_NEPGR</name>
<dbReference type="EMBL" id="BSYO01000014">
    <property type="protein sequence ID" value="GMH14438.1"/>
    <property type="molecule type" value="Genomic_DNA"/>
</dbReference>
<feature type="compositionally biased region" description="Low complexity" evidence="1">
    <location>
        <begin position="75"/>
        <end position="89"/>
    </location>
</feature>
<evidence type="ECO:0000313" key="2">
    <source>
        <dbReference type="EMBL" id="GMH14438.1"/>
    </source>
</evidence>
<proteinExistence type="predicted"/>
<keyword evidence="3" id="KW-1185">Reference proteome</keyword>
<evidence type="ECO:0000313" key="3">
    <source>
        <dbReference type="Proteomes" id="UP001279734"/>
    </source>
</evidence>
<organism evidence="2 3">
    <name type="scientific">Nepenthes gracilis</name>
    <name type="common">Slender pitcher plant</name>
    <dbReference type="NCBI Taxonomy" id="150966"/>
    <lineage>
        <taxon>Eukaryota</taxon>
        <taxon>Viridiplantae</taxon>
        <taxon>Streptophyta</taxon>
        <taxon>Embryophyta</taxon>
        <taxon>Tracheophyta</taxon>
        <taxon>Spermatophyta</taxon>
        <taxon>Magnoliopsida</taxon>
        <taxon>eudicotyledons</taxon>
        <taxon>Gunneridae</taxon>
        <taxon>Pentapetalae</taxon>
        <taxon>Caryophyllales</taxon>
        <taxon>Nepenthaceae</taxon>
        <taxon>Nepenthes</taxon>
    </lineage>
</organism>
<gene>
    <name evidence="2" type="ORF">Nepgr_016279</name>
</gene>
<comment type="caution">
    <text evidence="2">The sequence shown here is derived from an EMBL/GenBank/DDBJ whole genome shotgun (WGS) entry which is preliminary data.</text>
</comment>
<accession>A0AAD3SN98</accession>
<protein>
    <recommendedName>
        <fullName evidence="4">DUF4283 domain-containing protein</fullName>
    </recommendedName>
</protein>